<proteinExistence type="predicted"/>
<comment type="caution">
    <text evidence="2">The sequence shown here is derived from an EMBL/GenBank/DDBJ whole genome shotgun (WGS) entry which is preliminary data.</text>
</comment>
<dbReference type="EMBL" id="JAHXZJ010000001">
    <property type="protein sequence ID" value="KAH0566571.1"/>
    <property type="molecule type" value="Genomic_DNA"/>
</dbReference>
<name>A0AAV7J5I2_COTGL</name>
<evidence type="ECO:0000256" key="1">
    <source>
        <dbReference type="SAM" id="MobiDB-lite"/>
    </source>
</evidence>
<dbReference type="Proteomes" id="UP000826195">
    <property type="component" value="Unassembled WGS sequence"/>
</dbReference>
<evidence type="ECO:0000313" key="3">
    <source>
        <dbReference type="Proteomes" id="UP000826195"/>
    </source>
</evidence>
<feature type="compositionally biased region" description="Low complexity" evidence="1">
    <location>
        <begin position="8"/>
        <end position="22"/>
    </location>
</feature>
<reference evidence="2 3" key="1">
    <citation type="journal article" date="2021" name="J. Hered.">
        <title>A chromosome-level genome assembly of the parasitoid wasp, Cotesia glomerata (Hymenoptera: Braconidae).</title>
        <authorList>
            <person name="Pinto B.J."/>
            <person name="Weis J.J."/>
            <person name="Gamble T."/>
            <person name="Ode P.J."/>
            <person name="Paul R."/>
            <person name="Zaspel J.M."/>
        </authorList>
    </citation>
    <scope>NUCLEOTIDE SEQUENCE [LARGE SCALE GENOMIC DNA]</scope>
    <source>
        <strain evidence="2">CgM1</strain>
    </source>
</reference>
<evidence type="ECO:0000313" key="2">
    <source>
        <dbReference type="EMBL" id="KAH0566571.1"/>
    </source>
</evidence>
<keyword evidence="3" id="KW-1185">Reference proteome</keyword>
<dbReference type="AlphaFoldDB" id="A0AAV7J5I2"/>
<protein>
    <submittedName>
        <fullName evidence="2">Uncharacterized protein</fullName>
    </submittedName>
</protein>
<gene>
    <name evidence="2" type="ORF">KQX54_001838</name>
</gene>
<sequence length="87" mass="9488">MLKRFASRDSSSWYSSSSFNQSKRQVTVTAESRAPDDKDRNQLVVVKEQGEKAAALAHELSSPAEQRTVNTVNEKMAAVFGGSVAIV</sequence>
<accession>A0AAV7J5I2</accession>
<organism evidence="2 3">
    <name type="scientific">Cotesia glomerata</name>
    <name type="common">Lepidopteran parasitic wasp</name>
    <name type="synonym">Apanteles glomeratus</name>
    <dbReference type="NCBI Taxonomy" id="32391"/>
    <lineage>
        <taxon>Eukaryota</taxon>
        <taxon>Metazoa</taxon>
        <taxon>Ecdysozoa</taxon>
        <taxon>Arthropoda</taxon>
        <taxon>Hexapoda</taxon>
        <taxon>Insecta</taxon>
        <taxon>Pterygota</taxon>
        <taxon>Neoptera</taxon>
        <taxon>Endopterygota</taxon>
        <taxon>Hymenoptera</taxon>
        <taxon>Apocrita</taxon>
        <taxon>Ichneumonoidea</taxon>
        <taxon>Braconidae</taxon>
        <taxon>Microgastrinae</taxon>
        <taxon>Cotesia</taxon>
    </lineage>
</organism>
<feature type="region of interest" description="Disordered" evidence="1">
    <location>
        <begin position="1"/>
        <end position="42"/>
    </location>
</feature>